<organism evidence="2 3">
    <name type="scientific">Oceanobacillus oncorhynchi</name>
    <dbReference type="NCBI Taxonomy" id="545501"/>
    <lineage>
        <taxon>Bacteria</taxon>
        <taxon>Bacillati</taxon>
        <taxon>Bacillota</taxon>
        <taxon>Bacilli</taxon>
        <taxon>Bacillales</taxon>
        <taxon>Bacillaceae</taxon>
        <taxon>Oceanobacillus</taxon>
    </lineage>
</organism>
<name>A0A0A1MWH8_9BACI</name>
<dbReference type="AlphaFoldDB" id="A0A0A1MWH8"/>
<gene>
    <name evidence="2" type="ORF">BN997_03095</name>
</gene>
<keyword evidence="3" id="KW-1185">Reference proteome</keyword>
<protein>
    <submittedName>
        <fullName evidence="2">Uncharacterized protein</fullName>
    </submittedName>
</protein>
<dbReference type="STRING" id="545501.BN997_03095"/>
<dbReference type="Proteomes" id="UP000040453">
    <property type="component" value="Unassembled WGS sequence"/>
</dbReference>
<feature type="transmembrane region" description="Helical" evidence="1">
    <location>
        <begin position="6"/>
        <end position="24"/>
    </location>
</feature>
<evidence type="ECO:0000256" key="1">
    <source>
        <dbReference type="SAM" id="Phobius"/>
    </source>
</evidence>
<evidence type="ECO:0000313" key="3">
    <source>
        <dbReference type="Proteomes" id="UP000040453"/>
    </source>
</evidence>
<keyword evidence="1" id="KW-1133">Transmembrane helix</keyword>
<proteinExistence type="predicted"/>
<accession>A0A0A1MWH8</accession>
<sequence>MMGNIGIPGMIITVIAVVLVIYLIRRLLKR</sequence>
<keyword evidence="1" id="KW-0812">Transmembrane</keyword>
<reference evidence="2 3" key="1">
    <citation type="submission" date="2014-11" db="EMBL/GenBank/DDBJ databases">
        <authorList>
            <person name="Urmite Genomes Urmite Genomes"/>
        </authorList>
    </citation>
    <scope>NUCLEOTIDE SEQUENCE [LARGE SCALE GENOMIC DNA]</scope>
    <source>
        <strain evidence="2 3">Oc5</strain>
    </source>
</reference>
<evidence type="ECO:0000313" key="2">
    <source>
        <dbReference type="EMBL" id="CEI83191.1"/>
    </source>
</evidence>
<keyword evidence="1" id="KW-0472">Membrane</keyword>
<dbReference type="EMBL" id="CDGG01000001">
    <property type="protein sequence ID" value="CEI83191.1"/>
    <property type="molecule type" value="Genomic_DNA"/>
</dbReference>